<dbReference type="AlphaFoldDB" id="A0A967B2J9"/>
<proteinExistence type="predicted"/>
<feature type="transmembrane region" description="Helical" evidence="1">
    <location>
        <begin position="63"/>
        <end position="83"/>
    </location>
</feature>
<evidence type="ECO:0000313" key="3">
    <source>
        <dbReference type="Proteomes" id="UP000744769"/>
    </source>
</evidence>
<feature type="transmembrane region" description="Helical" evidence="1">
    <location>
        <begin position="31"/>
        <end position="51"/>
    </location>
</feature>
<dbReference type="InterPro" id="IPR021214">
    <property type="entry name" value="DUF2568"/>
</dbReference>
<dbReference type="EMBL" id="JAAOIV010000010">
    <property type="protein sequence ID" value="NHN56842.1"/>
    <property type="molecule type" value="Genomic_DNA"/>
</dbReference>
<organism evidence="2 3">
    <name type="scientific">Metallococcus carri</name>
    <dbReference type="NCBI Taxonomy" id="1656884"/>
    <lineage>
        <taxon>Bacteria</taxon>
        <taxon>Bacillati</taxon>
        <taxon>Actinomycetota</taxon>
        <taxon>Actinomycetes</taxon>
        <taxon>Micrococcales</taxon>
        <taxon>Dermacoccaceae</taxon>
        <taxon>Metallococcus</taxon>
    </lineage>
</organism>
<accession>A0A967B2J9</accession>
<dbReference type="Pfam" id="PF10823">
    <property type="entry name" value="DUF2568"/>
    <property type="match status" value="1"/>
</dbReference>
<comment type="caution">
    <text evidence="2">The sequence shown here is derived from an EMBL/GenBank/DDBJ whole genome shotgun (WGS) entry which is preliminary data.</text>
</comment>
<gene>
    <name evidence="2" type="ORF">G9U51_13775</name>
</gene>
<evidence type="ECO:0000256" key="1">
    <source>
        <dbReference type="SAM" id="Phobius"/>
    </source>
</evidence>
<reference evidence="2" key="1">
    <citation type="submission" date="2020-03" db="EMBL/GenBank/DDBJ databases">
        <title>Draft sequencing of Calidifontibacter sp. DB0510.</title>
        <authorList>
            <person name="Kim D.-U."/>
        </authorList>
    </citation>
    <scope>NUCLEOTIDE SEQUENCE</scope>
    <source>
        <strain evidence="2">DB0510</strain>
    </source>
</reference>
<dbReference type="RefSeq" id="WP_166197501.1">
    <property type="nucleotide sequence ID" value="NZ_JAAOIV010000010.1"/>
</dbReference>
<feature type="transmembrane region" description="Helical" evidence="1">
    <location>
        <begin position="6"/>
        <end position="24"/>
    </location>
</feature>
<feature type="transmembrane region" description="Helical" evidence="1">
    <location>
        <begin position="88"/>
        <end position="105"/>
    </location>
</feature>
<name>A0A967B2J9_9MICO</name>
<evidence type="ECO:0000313" key="2">
    <source>
        <dbReference type="EMBL" id="NHN56842.1"/>
    </source>
</evidence>
<sequence>MTANDVGAFFVEVLAIGLLGTWAWQRGPSLPLRLIWVVLVVGAAITLWGSFAAPKATFDLPAAAVAVKVLVLGGSVLAGFLLLPTRYAITWAVLVVANTALQYAGPWAR</sequence>
<keyword evidence="3" id="KW-1185">Reference proteome</keyword>
<keyword evidence="1" id="KW-1133">Transmembrane helix</keyword>
<keyword evidence="1" id="KW-0472">Membrane</keyword>
<dbReference type="Proteomes" id="UP000744769">
    <property type="component" value="Unassembled WGS sequence"/>
</dbReference>
<keyword evidence="1" id="KW-0812">Transmembrane</keyword>
<protein>
    <submittedName>
        <fullName evidence="2">YrdB family protein</fullName>
    </submittedName>
</protein>